<protein>
    <submittedName>
        <fullName evidence="2">Uncharacterized protein</fullName>
    </submittedName>
</protein>
<evidence type="ECO:0000256" key="1">
    <source>
        <dbReference type="SAM" id="MobiDB-lite"/>
    </source>
</evidence>
<name>A0A8S0VEE5_OLEEU</name>
<sequence length="71" mass="7537">MALHALYDAVSVLELLMRCEEQEPELPVSASPCQSSGERPTSTPSPHCLDSLGLSKDVPEEPAACGISKNI</sequence>
<keyword evidence="3" id="KW-1185">Reference proteome</keyword>
<dbReference type="AlphaFoldDB" id="A0A8S0VEE5"/>
<evidence type="ECO:0000313" key="3">
    <source>
        <dbReference type="Proteomes" id="UP000594638"/>
    </source>
</evidence>
<feature type="region of interest" description="Disordered" evidence="1">
    <location>
        <begin position="26"/>
        <end position="55"/>
    </location>
</feature>
<accession>A0A8S0VEE5</accession>
<gene>
    <name evidence="2" type="ORF">OLEA9_A025228</name>
</gene>
<reference evidence="2 3" key="1">
    <citation type="submission" date="2019-12" db="EMBL/GenBank/DDBJ databases">
        <authorList>
            <person name="Alioto T."/>
            <person name="Alioto T."/>
            <person name="Gomez Garrido J."/>
        </authorList>
    </citation>
    <scope>NUCLEOTIDE SEQUENCE [LARGE SCALE GENOMIC DNA]</scope>
</reference>
<dbReference type="Gramene" id="OE9A025228T1">
    <property type="protein sequence ID" value="OE9A025228C1"/>
    <property type="gene ID" value="OE9A025228"/>
</dbReference>
<evidence type="ECO:0000313" key="2">
    <source>
        <dbReference type="EMBL" id="CAA3032255.1"/>
    </source>
</evidence>
<feature type="compositionally biased region" description="Polar residues" evidence="1">
    <location>
        <begin position="31"/>
        <end position="45"/>
    </location>
</feature>
<dbReference type="Proteomes" id="UP000594638">
    <property type="component" value="Unassembled WGS sequence"/>
</dbReference>
<organism evidence="2 3">
    <name type="scientific">Olea europaea subsp. europaea</name>
    <dbReference type="NCBI Taxonomy" id="158383"/>
    <lineage>
        <taxon>Eukaryota</taxon>
        <taxon>Viridiplantae</taxon>
        <taxon>Streptophyta</taxon>
        <taxon>Embryophyta</taxon>
        <taxon>Tracheophyta</taxon>
        <taxon>Spermatophyta</taxon>
        <taxon>Magnoliopsida</taxon>
        <taxon>eudicotyledons</taxon>
        <taxon>Gunneridae</taxon>
        <taxon>Pentapetalae</taxon>
        <taxon>asterids</taxon>
        <taxon>lamiids</taxon>
        <taxon>Lamiales</taxon>
        <taxon>Oleaceae</taxon>
        <taxon>Oleeae</taxon>
        <taxon>Olea</taxon>
    </lineage>
</organism>
<proteinExistence type="predicted"/>
<dbReference type="EMBL" id="CACTIH010009547">
    <property type="protein sequence ID" value="CAA3032255.1"/>
    <property type="molecule type" value="Genomic_DNA"/>
</dbReference>
<comment type="caution">
    <text evidence="2">The sequence shown here is derived from an EMBL/GenBank/DDBJ whole genome shotgun (WGS) entry which is preliminary data.</text>
</comment>